<feature type="transmembrane region" description="Helical" evidence="9">
    <location>
        <begin position="172"/>
        <end position="192"/>
    </location>
</feature>
<feature type="transmembrane region" description="Helical" evidence="9">
    <location>
        <begin position="62"/>
        <end position="81"/>
    </location>
</feature>
<dbReference type="InterPro" id="IPR036097">
    <property type="entry name" value="HisK_dim/P_sf"/>
</dbReference>
<feature type="transmembrane region" description="Helical" evidence="9">
    <location>
        <begin position="213"/>
        <end position="232"/>
    </location>
</feature>
<dbReference type="EMBL" id="LGCM01000065">
    <property type="protein sequence ID" value="KPL75769.1"/>
    <property type="molecule type" value="Genomic_DNA"/>
</dbReference>
<dbReference type="CDD" id="cd00082">
    <property type="entry name" value="HisKA"/>
    <property type="match status" value="1"/>
</dbReference>
<keyword evidence="6" id="KW-0418">Kinase</keyword>
<protein>
    <recommendedName>
        <fullName evidence="8">Circadian input-output histidine kinase CikA</fullName>
        <ecNumber evidence="3">2.7.13.3</ecNumber>
    </recommendedName>
</protein>
<dbReference type="InterPro" id="IPR003018">
    <property type="entry name" value="GAF"/>
</dbReference>
<dbReference type="PROSITE" id="PS50109">
    <property type="entry name" value="HIS_KIN"/>
    <property type="match status" value="1"/>
</dbReference>
<evidence type="ECO:0000313" key="11">
    <source>
        <dbReference type="EMBL" id="KPL75769.1"/>
    </source>
</evidence>
<feature type="transmembrane region" description="Helical" evidence="9">
    <location>
        <begin position="21"/>
        <end position="42"/>
    </location>
</feature>
<keyword evidence="9" id="KW-1133">Transmembrane helix</keyword>
<comment type="caution">
    <text evidence="11">The sequence shown here is derived from an EMBL/GenBank/DDBJ whole genome shotgun (WGS) entry which is preliminary data.</text>
</comment>
<evidence type="ECO:0000256" key="7">
    <source>
        <dbReference type="ARBA" id="ARBA00023012"/>
    </source>
</evidence>
<dbReference type="InterPro" id="IPR003661">
    <property type="entry name" value="HisK_dim/P_dom"/>
</dbReference>
<dbReference type="InterPro" id="IPR005467">
    <property type="entry name" value="His_kinase_dom"/>
</dbReference>
<dbReference type="SMART" id="SM00387">
    <property type="entry name" value="HATPase_c"/>
    <property type="match status" value="1"/>
</dbReference>
<comment type="catalytic activity">
    <reaction evidence="1">
        <text>ATP + protein L-histidine = ADP + protein N-phospho-L-histidine.</text>
        <dbReference type="EC" id="2.7.13.3"/>
    </reaction>
</comment>
<dbReference type="SUPFAM" id="SSF55874">
    <property type="entry name" value="ATPase domain of HSP90 chaperone/DNA topoisomerase II/histidine kinase"/>
    <property type="match status" value="1"/>
</dbReference>
<feature type="domain" description="Histidine kinase" evidence="10">
    <location>
        <begin position="1019"/>
        <end position="1247"/>
    </location>
</feature>
<keyword evidence="12" id="KW-1185">Reference proteome</keyword>
<dbReference type="FunFam" id="1.10.287.130:FF:000001">
    <property type="entry name" value="Two-component sensor histidine kinase"/>
    <property type="match status" value="1"/>
</dbReference>
<keyword evidence="7" id="KW-0902">Two-component regulatory system</keyword>
<sequence>MNEVRPFFRRQTLDRSFILQGLVFVYLLAALAAFALYFGQAVRWPGTAEMQPGGSFGPPYRLFAYLVGVVYLVSGAWVFLVRRANPSGRAFTMLAVSIAWVCAGLFDAYNTQQWTAGWTLALALTGAGAVDLMLRFPQDDALVGHFPPLTWLVYGLGLGLGAAAVVLGAQPWLRGLATVFAALGLAGLAVWLRLRRMRLGSTVDREQVRLMTWALVIALAPLGLWFVTSRFWPLKFSPFLLAPMVVYPMVSTYILQRFRMLNTDFILSRTVLYATLAVLVSAGYALLVTGLGMIFQRWVGSQVLLNALVFFLLALAFKPLYQAMERSVDTLFFRGEQAFQERLQTFSGELTSTIEVHQIIRTLREYVNRSVMPSQLHLFVYDPLSEMYLATPDENNRNTSDLRFPAHSPLVSALNRKKATFFLNDLRALPVELRTEQARLQLLQAQLFIPLPGRQRLAGWMALGARLSGEPYTSREVNFLEALNDQAALAIERAQVVANMENRVREMNVLTRVAQGINITLTLDDILELIYAQTTQILRTDDFHILLFDRESGALVEIFCVENDERYPQKENKPIEAGQVLEQEIIRQRRAILTDDYARECGQHGIAVTRRSLYAWMGVPLNAGAETIGSLSLARRDAAGTFTREQLNLLQAIADQVAGAIVKARLLQETERRARQLASLNDVTRQLTSTLETEPLLQNILQSAVDILECEAGSLFMMDDQTDELVFKVTVGPVASDLINKRLPPGSGVVGKAVVNRQAVIVNSTQGSEVWAPQTDKQTGFTTRGLLAVPLMVKDTVLGVIEVINKRDGSPFDRDDQDLLSAFAAQAAVALENARLYTLTDQALAARVEELSIMQRVDRELNTSLEPGRAMRITLEWALRQSKCEAGLVGVIHEEGVQVMASEGYQGELEPYQEELIPLSRYALGDTAESGEVRSLAVGKDVEQGLLAGGKWITLLPIRRETSTTAILMLESREERALNPDRLGFLDRLCDHAAIAISNAQLYAAVQAANVAKSEFVSFVSHELKNPMTSIKGYSELLAKGAVGPINDAQANFLATIRSNVERMATLVTDLADVSRIEAGRLKLEFKSTVLRDVVDEVSRSLQQQIKDKGQVLDITMPEDLPPVWGDRVRLLQVITNLMSNAYKYTPNGGYVYVSAEACENRWDAEGAPQVVHFWVRDTGIGINEEDQKKIFQKFFRSEDAETRKSPGTGLGLNITKSLVEMQGGRIWFESEFRKGTTFHFTVPVAE</sequence>
<accession>A0A0P6Y252</accession>
<keyword evidence="9" id="KW-0472">Membrane</keyword>
<evidence type="ECO:0000256" key="2">
    <source>
        <dbReference type="ARBA" id="ARBA00006402"/>
    </source>
</evidence>
<evidence type="ECO:0000256" key="4">
    <source>
        <dbReference type="ARBA" id="ARBA00022553"/>
    </source>
</evidence>
<dbReference type="OrthoDB" id="9757990at2"/>
<dbReference type="Pfam" id="PF02518">
    <property type="entry name" value="HATPase_c"/>
    <property type="match status" value="1"/>
</dbReference>
<gene>
    <name evidence="11" type="ORF">ADN01_18300</name>
</gene>
<dbReference type="SUPFAM" id="SSF47384">
    <property type="entry name" value="Homodimeric domain of signal transducing histidine kinase"/>
    <property type="match status" value="1"/>
</dbReference>
<keyword evidence="9" id="KW-0812">Transmembrane</keyword>
<dbReference type="CDD" id="cd16922">
    <property type="entry name" value="HATPase_EvgS-ArcB-TorS-like"/>
    <property type="match status" value="1"/>
</dbReference>
<dbReference type="EC" id="2.7.13.3" evidence="3"/>
<name>A0A0P6Y252_9CHLR</name>
<keyword evidence="4" id="KW-0597">Phosphoprotein</keyword>
<dbReference type="PANTHER" id="PTHR43047">
    <property type="entry name" value="TWO-COMPONENT HISTIDINE PROTEIN KINASE"/>
    <property type="match status" value="1"/>
</dbReference>
<dbReference type="SMART" id="SM00065">
    <property type="entry name" value="GAF"/>
    <property type="match status" value="4"/>
</dbReference>
<dbReference type="FunFam" id="3.30.565.10:FF:000010">
    <property type="entry name" value="Sensor histidine kinase RcsC"/>
    <property type="match status" value="1"/>
</dbReference>
<evidence type="ECO:0000313" key="12">
    <source>
        <dbReference type="Proteomes" id="UP000050501"/>
    </source>
</evidence>
<reference evidence="11 12" key="1">
    <citation type="submission" date="2015-07" db="EMBL/GenBank/DDBJ databases">
        <title>Genome sequence of Levilinea saccharolytica DSM 16555.</title>
        <authorList>
            <person name="Hemp J."/>
            <person name="Ward L.M."/>
            <person name="Pace L.A."/>
            <person name="Fischer W.W."/>
        </authorList>
    </citation>
    <scope>NUCLEOTIDE SEQUENCE [LARGE SCALE GENOMIC DNA]</scope>
    <source>
        <strain evidence="11 12">KIBI-1</strain>
    </source>
</reference>
<keyword evidence="5" id="KW-0808">Transferase</keyword>
<dbReference type="Gene3D" id="1.10.287.130">
    <property type="match status" value="1"/>
</dbReference>
<evidence type="ECO:0000256" key="9">
    <source>
        <dbReference type="SAM" id="Phobius"/>
    </source>
</evidence>
<evidence type="ECO:0000256" key="8">
    <source>
        <dbReference type="ARBA" id="ARBA00074306"/>
    </source>
</evidence>
<dbReference type="Pfam" id="PF00512">
    <property type="entry name" value="HisKA"/>
    <property type="match status" value="1"/>
</dbReference>
<dbReference type="InterPro" id="IPR003594">
    <property type="entry name" value="HATPase_dom"/>
</dbReference>
<dbReference type="Pfam" id="PF13185">
    <property type="entry name" value="GAF_2"/>
    <property type="match status" value="3"/>
</dbReference>
<dbReference type="AlphaFoldDB" id="A0A0P6Y252"/>
<dbReference type="Proteomes" id="UP000050501">
    <property type="component" value="Unassembled WGS sequence"/>
</dbReference>
<evidence type="ECO:0000256" key="3">
    <source>
        <dbReference type="ARBA" id="ARBA00012438"/>
    </source>
</evidence>
<dbReference type="SUPFAM" id="SSF55781">
    <property type="entry name" value="GAF domain-like"/>
    <property type="match status" value="4"/>
</dbReference>
<comment type="similarity">
    <text evidence="2">In the N-terminal section; belongs to the phytochrome family.</text>
</comment>
<feature type="transmembrane region" description="Helical" evidence="9">
    <location>
        <begin position="298"/>
        <end position="317"/>
    </location>
</feature>
<dbReference type="Gene3D" id="3.30.565.10">
    <property type="entry name" value="Histidine kinase-like ATPase, C-terminal domain"/>
    <property type="match status" value="1"/>
</dbReference>
<evidence type="ECO:0000256" key="6">
    <source>
        <dbReference type="ARBA" id="ARBA00022777"/>
    </source>
</evidence>
<dbReference type="GO" id="GO:0009927">
    <property type="term" value="F:histidine phosphotransfer kinase activity"/>
    <property type="evidence" value="ECO:0007669"/>
    <property type="project" value="TreeGrafter"/>
</dbReference>
<proteinExistence type="inferred from homology"/>
<dbReference type="InterPro" id="IPR029016">
    <property type="entry name" value="GAF-like_dom_sf"/>
</dbReference>
<organism evidence="11 12">
    <name type="scientific">Levilinea saccharolytica</name>
    <dbReference type="NCBI Taxonomy" id="229921"/>
    <lineage>
        <taxon>Bacteria</taxon>
        <taxon>Bacillati</taxon>
        <taxon>Chloroflexota</taxon>
        <taxon>Anaerolineae</taxon>
        <taxon>Anaerolineales</taxon>
        <taxon>Anaerolineaceae</taxon>
        <taxon>Levilinea</taxon>
    </lineage>
</organism>
<dbReference type="InterPro" id="IPR004358">
    <property type="entry name" value="Sig_transdc_His_kin-like_C"/>
</dbReference>
<evidence type="ECO:0000256" key="5">
    <source>
        <dbReference type="ARBA" id="ARBA00022679"/>
    </source>
</evidence>
<dbReference type="InterPro" id="IPR036890">
    <property type="entry name" value="HATPase_C_sf"/>
</dbReference>
<dbReference type="Gene3D" id="3.30.450.40">
    <property type="match status" value="4"/>
</dbReference>
<dbReference type="Pfam" id="PF13492">
    <property type="entry name" value="GAF_3"/>
    <property type="match status" value="1"/>
</dbReference>
<dbReference type="GO" id="GO:0000155">
    <property type="term" value="F:phosphorelay sensor kinase activity"/>
    <property type="evidence" value="ECO:0007669"/>
    <property type="project" value="InterPro"/>
</dbReference>
<evidence type="ECO:0000256" key="1">
    <source>
        <dbReference type="ARBA" id="ARBA00000085"/>
    </source>
</evidence>
<dbReference type="SMART" id="SM00388">
    <property type="entry name" value="HisKA"/>
    <property type="match status" value="1"/>
</dbReference>
<feature type="transmembrane region" description="Helical" evidence="9">
    <location>
        <begin position="270"/>
        <end position="292"/>
    </location>
</feature>
<feature type="transmembrane region" description="Helical" evidence="9">
    <location>
        <begin position="115"/>
        <end position="134"/>
    </location>
</feature>
<dbReference type="PRINTS" id="PR00344">
    <property type="entry name" value="BCTRLSENSOR"/>
</dbReference>
<dbReference type="PANTHER" id="PTHR43047:SF72">
    <property type="entry name" value="OSMOSENSING HISTIDINE PROTEIN KINASE SLN1"/>
    <property type="match status" value="1"/>
</dbReference>
<evidence type="ECO:0000259" key="10">
    <source>
        <dbReference type="PROSITE" id="PS50109"/>
    </source>
</evidence>
<feature type="transmembrane region" description="Helical" evidence="9">
    <location>
        <begin position="238"/>
        <end position="258"/>
    </location>
</feature>
<dbReference type="RefSeq" id="WP_062417889.1">
    <property type="nucleotide sequence ID" value="NZ_DF967974.1"/>
</dbReference>
<feature type="transmembrane region" description="Helical" evidence="9">
    <location>
        <begin position="146"/>
        <end position="166"/>
    </location>
</feature>
<dbReference type="STRING" id="229921.ADN01_18300"/>
<dbReference type="GO" id="GO:0005886">
    <property type="term" value="C:plasma membrane"/>
    <property type="evidence" value="ECO:0007669"/>
    <property type="project" value="TreeGrafter"/>
</dbReference>